<feature type="domain" description="Thioredoxin" evidence="3">
    <location>
        <begin position="185"/>
        <end position="326"/>
    </location>
</feature>
<dbReference type="OrthoDB" id="25753at2"/>
<feature type="transmembrane region" description="Helical" evidence="2">
    <location>
        <begin position="47"/>
        <end position="67"/>
    </location>
</feature>
<gene>
    <name evidence="4" type="ORF">EI981_12640</name>
</gene>
<keyword evidence="5" id="KW-1185">Reference proteome</keyword>
<evidence type="ECO:0000256" key="2">
    <source>
        <dbReference type="SAM" id="Phobius"/>
    </source>
</evidence>
<proteinExistence type="predicted"/>
<dbReference type="EMBL" id="CP034346">
    <property type="protein sequence ID" value="AZS15226.1"/>
    <property type="molecule type" value="Genomic_DNA"/>
</dbReference>
<protein>
    <submittedName>
        <fullName evidence="4">Redoxin domain-containing protein</fullName>
    </submittedName>
</protein>
<sequence length="328" mass="36207">MQLGTFVLNIELLIYLISGIVGVLAVRFRERGRPQKEMRISEAWNAVFIWLIAWKLSLFLFDLKGVIKHPLSLVFFSGGLRGVLLASIAALAYLFLRNYRRAGGREAITVAVTWGAGMAAAAFFGFIVFDDAVGIVEYVGLAVAVTILAFLLSPSPKIASRSLGIALIIVMLGYTVLNSTGGNSVRMDQAAPDFELTDLDGNTIRLSDYRGKTVVMNFWATWCRVCQAEMPHMEKFYREQQNEDVVVLSINATSQERSSDIVGNYVDKEGLSFPIVLDKSGDVLKEYNVTAYPTTYIVDPSGNIREQYLGAVSYESLKKAAKLTDQGN</sequence>
<evidence type="ECO:0000313" key="4">
    <source>
        <dbReference type="EMBL" id="AZS15226.1"/>
    </source>
</evidence>
<feature type="transmembrane region" description="Helical" evidence="2">
    <location>
        <begin position="73"/>
        <end position="96"/>
    </location>
</feature>
<evidence type="ECO:0000313" key="5">
    <source>
        <dbReference type="Proteomes" id="UP000270678"/>
    </source>
</evidence>
<dbReference type="CDD" id="cd02966">
    <property type="entry name" value="TlpA_like_family"/>
    <property type="match status" value="1"/>
</dbReference>
<feature type="transmembrane region" description="Helical" evidence="2">
    <location>
        <begin position="135"/>
        <end position="152"/>
    </location>
</feature>
<dbReference type="GO" id="GO:0016209">
    <property type="term" value="F:antioxidant activity"/>
    <property type="evidence" value="ECO:0007669"/>
    <property type="project" value="InterPro"/>
</dbReference>
<keyword evidence="2" id="KW-0472">Membrane</keyword>
<dbReference type="Gene3D" id="3.40.30.10">
    <property type="entry name" value="Glutaredoxin"/>
    <property type="match status" value="1"/>
</dbReference>
<reference evidence="5" key="1">
    <citation type="submission" date="2018-12" db="EMBL/GenBank/DDBJ databases">
        <title>Complete genome sequence of Paenibacillus sp. MBLB1234.</title>
        <authorList>
            <person name="Nam Y.-D."/>
            <person name="Kang J."/>
            <person name="Chung W.-H."/>
            <person name="Park Y.S."/>
        </authorList>
    </citation>
    <scope>NUCLEOTIDE SEQUENCE [LARGE SCALE GENOMIC DNA]</scope>
    <source>
        <strain evidence="5">MBLB1234</strain>
    </source>
</reference>
<keyword evidence="2" id="KW-1133">Transmembrane helix</keyword>
<dbReference type="PANTHER" id="PTHR42852">
    <property type="entry name" value="THIOL:DISULFIDE INTERCHANGE PROTEIN DSBE"/>
    <property type="match status" value="1"/>
</dbReference>
<dbReference type="AlphaFoldDB" id="A0A3Q9I8U6"/>
<dbReference type="PROSITE" id="PS51352">
    <property type="entry name" value="THIOREDOXIN_2"/>
    <property type="match status" value="1"/>
</dbReference>
<accession>A0A3Q9I8U6</accession>
<evidence type="ECO:0000259" key="3">
    <source>
        <dbReference type="PROSITE" id="PS51352"/>
    </source>
</evidence>
<dbReference type="Proteomes" id="UP000270678">
    <property type="component" value="Chromosome"/>
</dbReference>
<dbReference type="Pfam" id="PF00578">
    <property type="entry name" value="AhpC-TSA"/>
    <property type="match status" value="1"/>
</dbReference>
<dbReference type="InterPro" id="IPR050553">
    <property type="entry name" value="Thioredoxin_ResA/DsbE_sf"/>
</dbReference>
<feature type="transmembrane region" description="Helical" evidence="2">
    <location>
        <begin position="159"/>
        <end position="177"/>
    </location>
</feature>
<feature type="transmembrane region" description="Helical" evidence="2">
    <location>
        <begin position="108"/>
        <end position="129"/>
    </location>
</feature>
<dbReference type="PANTHER" id="PTHR42852:SF17">
    <property type="entry name" value="THIOREDOXIN-LIKE PROTEIN HI_1115"/>
    <property type="match status" value="1"/>
</dbReference>
<dbReference type="SUPFAM" id="SSF52833">
    <property type="entry name" value="Thioredoxin-like"/>
    <property type="match status" value="1"/>
</dbReference>
<keyword evidence="1" id="KW-1015">Disulfide bond</keyword>
<organism evidence="4 5">
    <name type="scientific">Paenibacillus lutimineralis</name>
    <dbReference type="NCBI Taxonomy" id="2707005"/>
    <lineage>
        <taxon>Bacteria</taxon>
        <taxon>Bacillati</taxon>
        <taxon>Bacillota</taxon>
        <taxon>Bacilli</taxon>
        <taxon>Bacillales</taxon>
        <taxon>Paenibacillaceae</taxon>
        <taxon>Paenibacillus</taxon>
    </lineage>
</organism>
<keyword evidence="2" id="KW-0812">Transmembrane</keyword>
<name>A0A3Q9I8U6_9BACL</name>
<dbReference type="GO" id="GO:0016491">
    <property type="term" value="F:oxidoreductase activity"/>
    <property type="evidence" value="ECO:0007669"/>
    <property type="project" value="InterPro"/>
</dbReference>
<dbReference type="InterPro" id="IPR036249">
    <property type="entry name" value="Thioredoxin-like_sf"/>
</dbReference>
<dbReference type="InterPro" id="IPR013766">
    <property type="entry name" value="Thioredoxin_domain"/>
</dbReference>
<feature type="transmembrane region" description="Helical" evidence="2">
    <location>
        <begin position="6"/>
        <end position="26"/>
    </location>
</feature>
<dbReference type="KEGG" id="plut:EI981_12640"/>
<evidence type="ECO:0000256" key="1">
    <source>
        <dbReference type="ARBA" id="ARBA00023157"/>
    </source>
</evidence>
<dbReference type="InterPro" id="IPR000866">
    <property type="entry name" value="AhpC/TSA"/>
</dbReference>